<evidence type="ECO:0008006" key="4">
    <source>
        <dbReference type="Google" id="ProtNLM"/>
    </source>
</evidence>
<feature type="region of interest" description="Disordered" evidence="1">
    <location>
        <begin position="244"/>
        <end position="271"/>
    </location>
</feature>
<dbReference type="InterPro" id="IPR004242">
    <property type="entry name" value="Transposase_21"/>
</dbReference>
<proteinExistence type="predicted"/>
<sequence length="1232" mass="138123">MLELGVDRHPIVFEAREVRVAGAGLRGVHRSSWPPGCPSTPSLLVETHAAVQAGAVLGLLILSADALILESHLFLSLMLFRKLCVVAVSAVGSFIGNELLNLLQRVLQFISKDGQQHDAKQRQPRTCSNSFSWKRLNSASNAGSYAGRGLKLPDVAGDWACSFAFVLPVPGSSFVTNMLSDTFSFASAAFFSLRAPFLRALFAAASGAFKLTTADNMPKQRVWCAHCDSWTSRRHEQQYRRLANLPQPSSLDLDDLPPHERVDGPSSEPDYAYYSDIVVENGGDVEMDEAPGRDYGFEPNSANRNDEDPTALDIEPELLEHWHLFGKAAQVDSDDEDGEVEQDDTLGDGQDDEPIRVEHSDGEDDEDSDDEPDIFDWDSFEAEELSAELRAKEGIERELAEIAHKLSAYDIAICRAFAYKVETNTTDSAFKKAQRAFPQTPPLPNLHNTRRCVDHLAGFKPQIYDCCVNSCLCYVGPHKDLIRCSYCNEIRYRTNGKPRKRFTYIPIIPRLLALLKNPVIAEKMRYRADFKQEADHVDDVFGGTHYANLRERLIHVNGKPLKRKYFADTRDIALGASMDGFAPFKRRKKTAWPIILFLYNLPPDLRFLLPFILALGVIPGPNKPKDSDSFLWPLVEELLRLAHGVPAFDVLSGKMFLLHAFLILVFGDIPAVSMFMRMKGHNGISPCRMCKIIGLRVPNAKATTHYVPHDRSRHPEVKGNTTAVKVYDMDDLPLRTHDEILRQAHEVEDAPSNAAAERLAKQYGVKGVPLLSFLDSLSFPGSFPYDFMHLIWENLIKNLVLLWTGGFKGLDQGTGSYEIDKTVWEAVASLGASAGNTVPSAYGSRVPNISKDNSNVSAEMWGFWTQYLGPVLLHRRFKNAKYYLHFIELVRLLNICLQFEITDDDIEEVRVGFINWVQTYEKYYYQYKPSRIAICPLTIHALLHIAASMKFCGPVWAYWAFPMERFCGTLSAGIRSRRHPWASLDRHVFETAQLAQIKTLYNVVEELSLDEPRNPIVRGSFSHPSYPACVLLPPKSRTQPEIEPIVTALATRLDCLVADARAALRVATVEEYGKVKRVDTDEGDTMHSCSLGTKAEDARDASYVRYEALIDQNASKVNAPILLKKETFYGRLTRIYRVTFDAGVPELDLEPATTIIFAAVRVCKLESKKNQVAQLLDGLNIHFYSGYGALEVLDITTLQGLVGRVPTSGGRWAIIDRNGPLRLAEWADEIQY</sequence>
<dbReference type="PANTHER" id="PTHR46579">
    <property type="entry name" value="F5/8 TYPE C DOMAIN-CONTAINING PROTEIN-RELATED"/>
    <property type="match status" value="1"/>
</dbReference>
<dbReference type="Pfam" id="PF02992">
    <property type="entry name" value="Transposase_21"/>
    <property type="match status" value="1"/>
</dbReference>
<organism evidence="2 3">
    <name type="scientific">Mycena chlorophos</name>
    <name type="common">Agaric fungus</name>
    <name type="synonym">Agaricus chlorophos</name>
    <dbReference type="NCBI Taxonomy" id="658473"/>
    <lineage>
        <taxon>Eukaryota</taxon>
        <taxon>Fungi</taxon>
        <taxon>Dikarya</taxon>
        <taxon>Basidiomycota</taxon>
        <taxon>Agaricomycotina</taxon>
        <taxon>Agaricomycetes</taxon>
        <taxon>Agaricomycetidae</taxon>
        <taxon>Agaricales</taxon>
        <taxon>Marasmiineae</taxon>
        <taxon>Mycenaceae</taxon>
        <taxon>Mycena</taxon>
    </lineage>
</organism>
<evidence type="ECO:0000256" key="1">
    <source>
        <dbReference type="SAM" id="MobiDB-lite"/>
    </source>
</evidence>
<dbReference type="PANTHER" id="PTHR46579:SF1">
    <property type="entry name" value="F5_8 TYPE C DOMAIN-CONTAINING PROTEIN"/>
    <property type="match status" value="1"/>
</dbReference>
<keyword evidence="3" id="KW-1185">Reference proteome</keyword>
<evidence type="ECO:0000313" key="2">
    <source>
        <dbReference type="EMBL" id="GAT57216.1"/>
    </source>
</evidence>
<reference evidence="2" key="1">
    <citation type="submission" date="2014-09" db="EMBL/GenBank/DDBJ databases">
        <title>Genome sequence of the luminous mushroom Mycena chlorophos for searching fungal bioluminescence genes.</title>
        <authorList>
            <person name="Tanaka Y."/>
            <person name="Kasuga D."/>
            <person name="Oba Y."/>
            <person name="Hase S."/>
            <person name="Sato K."/>
            <person name="Oba Y."/>
            <person name="Sakakibara Y."/>
        </authorList>
    </citation>
    <scope>NUCLEOTIDE SEQUENCE</scope>
</reference>
<dbReference type="Proteomes" id="UP000815677">
    <property type="component" value="Unassembled WGS sequence"/>
</dbReference>
<evidence type="ECO:0000313" key="3">
    <source>
        <dbReference type="Proteomes" id="UP000815677"/>
    </source>
</evidence>
<feature type="compositionally biased region" description="Acidic residues" evidence="1">
    <location>
        <begin position="332"/>
        <end position="352"/>
    </location>
</feature>
<feature type="compositionally biased region" description="Acidic residues" evidence="1">
    <location>
        <begin position="361"/>
        <end position="374"/>
    </location>
</feature>
<dbReference type="EMBL" id="DF849426">
    <property type="protein sequence ID" value="GAT57216.1"/>
    <property type="molecule type" value="Genomic_DNA"/>
</dbReference>
<name>A0ABQ0M1G8_MYCCL</name>
<feature type="region of interest" description="Disordered" evidence="1">
    <location>
        <begin position="330"/>
        <end position="374"/>
    </location>
</feature>
<protein>
    <recommendedName>
        <fullName evidence="4">Transposase family Tnp2 protein</fullName>
    </recommendedName>
</protein>
<accession>A0ABQ0M1G8</accession>
<feature type="region of interest" description="Disordered" evidence="1">
    <location>
        <begin position="284"/>
        <end position="309"/>
    </location>
</feature>
<gene>
    <name evidence="2" type="ORF">MCHLO_13779</name>
</gene>